<dbReference type="EMBL" id="FOMS01000006">
    <property type="protein sequence ID" value="SFE09253.1"/>
    <property type="molecule type" value="Genomic_DNA"/>
</dbReference>
<dbReference type="Proteomes" id="UP000325289">
    <property type="component" value="Unassembled WGS sequence"/>
</dbReference>
<sequence length="393" mass="44119">MNFALSQALYGLGFRWSDDAPARFAVSPAIAAARLDQAFRQTEAHLLHLCPLDLGDDVPELRFGPNAIRNFTAEELDDLLDPEGLSRKRPGWRFDSRRFSRFAWLVVEEIVVLPGKSGGRVLPGLFADLRQDFGRIEPHKRHFPAPVEAALFALLTAPWEDVTSYSDLDWRPFRVPWVHTLSDDLFARRSTPPDADTLSWEPDFYEDEDGAMVEIERPTRLPLTDAAIPQTAYLDDAAWTELLEARRSPLFHRPIDHFAIRAFASDGIDEFLAHVTVIEAALGQPIDHDPRKRPKISGQRRQGATARVAWRLAALLDDPSAGERYLALFKERSDFLHGQAMQDIPSQVRLDARRLARRCVCALIGAATSPSPPENQDAFLNELLQRGSSQASG</sequence>
<reference evidence="1 2" key="1">
    <citation type="submission" date="2016-10" db="EMBL/GenBank/DDBJ databases">
        <authorList>
            <person name="Varghese N."/>
            <person name="Submissions S."/>
        </authorList>
    </citation>
    <scope>NUCLEOTIDE SEQUENCE [LARGE SCALE GENOMIC DNA]</scope>
    <source>
        <strain evidence="2">YIM D21,KCTC 23444,ACCC 10710</strain>
    </source>
</reference>
<dbReference type="OrthoDB" id="6792909at2"/>
<accession>A0A1I1XTR2</accession>
<proteinExistence type="predicted"/>
<organism evidence="1 2">
    <name type="scientific">Roseivivax sediminis</name>
    <dbReference type="NCBI Taxonomy" id="936889"/>
    <lineage>
        <taxon>Bacteria</taxon>
        <taxon>Pseudomonadati</taxon>
        <taxon>Pseudomonadota</taxon>
        <taxon>Alphaproteobacteria</taxon>
        <taxon>Rhodobacterales</taxon>
        <taxon>Roseobacteraceae</taxon>
        <taxon>Roseivivax</taxon>
    </lineage>
</organism>
<protein>
    <recommendedName>
        <fullName evidence="3">Apea-like HEPN domain-containing protein</fullName>
    </recommendedName>
</protein>
<dbReference type="RefSeq" id="WP_149755926.1">
    <property type="nucleotide sequence ID" value="NZ_FOMS01000006.1"/>
</dbReference>
<evidence type="ECO:0000313" key="1">
    <source>
        <dbReference type="EMBL" id="SFE09253.1"/>
    </source>
</evidence>
<name>A0A1I1XTR2_9RHOB</name>
<gene>
    <name evidence="1" type="ORF">SAMN04515678_10686</name>
</gene>
<evidence type="ECO:0008006" key="3">
    <source>
        <dbReference type="Google" id="ProtNLM"/>
    </source>
</evidence>
<dbReference type="AlphaFoldDB" id="A0A1I1XTR2"/>
<keyword evidence="2" id="KW-1185">Reference proteome</keyword>
<evidence type="ECO:0000313" key="2">
    <source>
        <dbReference type="Proteomes" id="UP000325289"/>
    </source>
</evidence>